<organism evidence="1 2">
    <name type="scientific">Agromyces fucosus</name>
    <dbReference type="NCBI Taxonomy" id="41985"/>
    <lineage>
        <taxon>Bacteria</taxon>
        <taxon>Bacillati</taxon>
        <taxon>Actinomycetota</taxon>
        <taxon>Actinomycetes</taxon>
        <taxon>Micrococcales</taxon>
        <taxon>Microbacteriaceae</taxon>
        <taxon>Agromyces</taxon>
    </lineage>
</organism>
<sequence length="167" mass="18317">MTELDYLGDVDAAIATIERVLGEAPVDEEFPGGSHNSPSTAHRWGAFELWERRYVDNWSEFASRERTLYRPSFSVVFTGPEVAGVALTTEDGIVAGTSWTDLQAMPGLQLNPSGCSGPYLDYTAYDESWPDGTVHEQRYGVDFIANDDASAILRVRAPLAIHEEGCA</sequence>
<dbReference type="EMBL" id="SDPO01000004">
    <property type="protein sequence ID" value="RXZ46483.1"/>
    <property type="molecule type" value="Genomic_DNA"/>
</dbReference>
<dbReference type="AlphaFoldDB" id="A0A4V1QRY2"/>
<dbReference type="OrthoDB" id="5006159at2"/>
<comment type="caution">
    <text evidence="1">The sequence shown here is derived from an EMBL/GenBank/DDBJ whole genome shotgun (WGS) entry which is preliminary data.</text>
</comment>
<evidence type="ECO:0000313" key="1">
    <source>
        <dbReference type="EMBL" id="RXZ46483.1"/>
    </source>
</evidence>
<accession>A0A4V1QRY2</accession>
<proteinExistence type="predicted"/>
<keyword evidence="2" id="KW-1185">Reference proteome</keyword>
<protein>
    <submittedName>
        <fullName evidence="1">Uncharacterized protein</fullName>
    </submittedName>
</protein>
<gene>
    <name evidence="1" type="ORF">ESP57_16420</name>
</gene>
<name>A0A4V1QRY2_9MICO</name>
<dbReference type="Proteomes" id="UP000292935">
    <property type="component" value="Unassembled WGS sequence"/>
</dbReference>
<reference evidence="1 2" key="1">
    <citation type="submission" date="2019-01" db="EMBL/GenBank/DDBJ databases">
        <authorList>
            <person name="Li J."/>
        </authorList>
    </citation>
    <scope>NUCLEOTIDE SEQUENCE [LARGE SCALE GENOMIC DNA]</scope>
    <source>
        <strain evidence="1 2">CCUG 35506</strain>
    </source>
</reference>
<evidence type="ECO:0000313" key="2">
    <source>
        <dbReference type="Proteomes" id="UP000292935"/>
    </source>
</evidence>
<dbReference type="RefSeq" id="WP_129232297.1">
    <property type="nucleotide sequence ID" value="NZ_SDPO01000004.1"/>
</dbReference>